<keyword evidence="3" id="KW-1185">Reference proteome</keyword>
<evidence type="ECO:0000313" key="3">
    <source>
        <dbReference type="Proteomes" id="UP001595685"/>
    </source>
</evidence>
<dbReference type="InterPro" id="IPR029063">
    <property type="entry name" value="SAM-dependent_MTases_sf"/>
</dbReference>
<protein>
    <submittedName>
        <fullName evidence="2">Class I SAM-dependent methyltransferase</fullName>
        <ecNumber evidence="2">2.1.1.-</ecNumber>
    </submittedName>
</protein>
<comment type="caution">
    <text evidence="2">The sequence shown here is derived from an EMBL/GenBank/DDBJ whole genome shotgun (WGS) entry which is preliminary data.</text>
</comment>
<keyword evidence="2" id="KW-0489">Methyltransferase</keyword>
<name>A0ABV7WCC6_9MICO</name>
<keyword evidence="2" id="KW-0808">Transferase</keyword>
<dbReference type="GO" id="GO:0008168">
    <property type="term" value="F:methyltransferase activity"/>
    <property type="evidence" value="ECO:0007669"/>
    <property type="project" value="UniProtKB-KW"/>
</dbReference>
<proteinExistence type="predicted"/>
<organism evidence="2 3">
    <name type="scientific">Aquipuribacter hungaricus</name>
    <dbReference type="NCBI Taxonomy" id="545624"/>
    <lineage>
        <taxon>Bacteria</taxon>
        <taxon>Bacillati</taxon>
        <taxon>Actinomycetota</taxon>
        <taxon>Actinomycetes</taxon>
        <taxon>Micrococcales</taxon>
        <taxon>Intrasporangiaceae</taxon>
        <taxon>Aquipuribacter</taxon>
    </lineage>
</organism>
<dbReference type="PANTHER" id="PTHR43861">
    <property type="entry name" value="TRANS-ACONITATE 2-METHYLTRANSFERASE-RELATED"/>
    <property type="match status" value="1"/>
</dbReference>
<dbReference type="InterPro" id="IPR013216">
    <property type="entry name" value="Methyltransf_11"/>
</dbReference>
<gene>
    <name evidence="2" type="ORF">ACFOLH_03845</name>
</gene>
<evidence type="ECO:0000259" key="1">
    <source>
        <dbReference type="Pfam" id="PF08241"/>
    </source>
</evidence>
<accession>A0ABV7WCC6</accession>
<dbReference type="Pfam" id="PF08241">
    <property type="entry name" value="Methyltransf_11"/>
    <property type="match status" value="1"/>
</dbReference>
<dbReference type="Gene3D" id="3.40.50.150">
    <property type="entry name" value="Vaccinia Virus protein VP39"/>
    <property type="match status" value="1"/>
</dbReference>
<evidence type="ECO:0000313" key="2">
    <source>
        <dbReference type="EMBL" id="MFC3687468.1"/>
    </source>
</evidence>
<dbReference type="RefSeq" id="WP_340293391.1">
    <property type="nucleotide sequence ID" value="NZ_JBBEOI010000107.1"/>
</dbReference>
<dbReference type="Proteomes" id="UP001595685">
    <property type="component" value="Unassembled WGS sequence"/>
</dbReference>
<dbReference type="EC" id="2.1.1.-" evidence="2"/>
<dbReference type="CDD" id="cd02440">
    <property type="entry name" value="AdoMet_MTases"/>
    <property type="match status" value="1"/>
</dbReference>
<dbReference type="PANTHER" id="PTHR43861:SF1">
    <property type="entry name" value="TRANS-ACONITATE 2-METHYLTRANSFERASE"/>
    <property type="match status" value="1"/>
</dbReference>
<dbReference type="SUPFAM" id="SSF53335">
    <property type="entry name" value="S-adenosyl-L-methionine-dependent methyltransferases"/>
    <property type="match status" value="1"/>
</dbReference>
<dbReference type="EMBL" id="JBHRWW010000002">
    <property type="protein sequence ID" value="MFC3687468.1"/>
    <property type="molecule type" value="Genomic_DNA"/>
</dbReference>
<feature type="domain" description="Methyltransferase type 11" evidence="1">
    <location>
        <begin position="47"/>
        <end position="142"/>
    </location>
</feature>
<reference evidence="3" key="1">
    <citation type="journal article" date="2019" name="Int. J. Syst. Evol. Microbiol.">
        <title>The Global Catalogue of Microorganisms (GCM) 10K type strain sequencing project: providing services to taxonomists for standard genome sequencing and annotation.</title>
        <authorList>
            <consortium name="The Broad Institute Genomics Platform"/>
            <consortium name="The Broad Institute Genome Sequencing Center for Infectious Disease"/>
            <person name="Wu L."/>
            <person name="Ma J."/>
        </authorList>
    </citation>
    <scope>NUCLEOTIDE SEQUENCE [LARGE SCALE GENOMIC DNA]</scope>
    <source>
        <strain evidence="3">NCAIM B.02333</strain>
    </source>
</reference>
<dbReference type="GO" id="GO:0032259">
    <property type="term" value="P:methylation"/>
    <property type="evidence" value="ECO:0007669"/>
    <property type="project" value="UniProtKB-KW"/>
</dbReference>
<sequence length="272" mass="29371">MATSPEGVAGVFDRVAGTYDDVGVPWFRPIAQALVDELDVRPGERVVDLGCGRGAVLSLLAAATGPTGDALGVDLAPRMVELTARDLAHLPHVRVRVADVRDPGLPPGSADVVAASLVLFFLPDPGAALRTWAGLLAPGGRLGVTTFSRQDPRWQELDELFTPYLPQQMLDARASGRRGPFGSDDGVEDLLRGAGLAGVRTVRFPVQAVMDDAEHVLRWTWSHGQRAMWEAVPPQEHEALRDRVRQLVARCADPDGRVRFDQDVRITLGRAA</sequence>